<proteinExistence type="inferred from homology"/>
<dbReference type="Gene3D" id="3.40.50.300">
    <property type="entry name" value="P-loop containing nucleotide triphosphate hydrolases"/>
    <property type="match status" value="1"/>
</dbReference>
<dbReference type="OrthoDB" id="3755432at2"/>
<evidence type="ECO:0000256" key="2">
    <source>
        <dbReference type="ARBA" id="ARBA00023125"/>
    </source>
</evidence>
<dbReference type="PRINTS" id="PR00364">
    <property type="entry name" value="DISEASERSIST"/>
</dbReference>
<evidence type="ECO:0000259" key="4">
    <source>
        <dbReference type="SMART" id="SM01043"/>
    </source>
</evidence>
<evidence type="ECO:0000259" key="3">
    <source>
        <dbReference type="SMART" id="SM00862"/>
    </source>
</evidence>
<dbReference type="Pfam" id="PF13401">
    <property type="entry name" value="AAA_22"/>
    <property type="match status" value="1"/>
</dbReference>
<gene>
    <name evidence="5" type="ORF">SAMN05421872_105359</name>
</gene>
<evidence type="ECO:0000313" key="5">
    <source>
        <dbReference type="EMBL" id="SDD06531.1"/>
    </source>
</evidence>
<dbReference type="InterPro" id="IPR027417">
    <property type="entry name" value="P-loop_NTPase"/>
</dbReference>
<feature type="domain" description="Bacterial transcriptional activator" evidence="4">
    <location>
        <begin position="88"/>
        <end position="224"/>
    </location>
</feature>
<keyword evidence="6" id="KW-1185">Reference proteome</keyword>
<protein>
    <submittedName>
        <fullName evidence="5">Predicted ATPase</fullName>
    </submittedName>
</protein>
<dbReference type="AlphaFoldDB" id="A0A1G6RQ23"/>
<keyword evidence="2" id="KW-0238">DNA-binding</keyword>
<accession>A0A1G6RQ23</accession>
<dbReference type="GO" id="GO:0006355">
    <property type="term" value="P:regulation of DNA-templated transcription"/>
    <property type="evidence" value="ECO:0007669"/>
    <property type="project" value="InterPro"/>
</dbReference>
<dbReference type="Pfam" id="PF00486">
    <property type="entry name" value="Trans_reg_C"/>
    <property type="match status" value="1"/>
</dbReference>
<dbReference type="InterPro" id="IPR049945">
    <property type="entry name" value="AAA_22"/>
</dbReference>
<dbReference type="Proteomes" id="UP000199034">
    <property type="component" value="Unassembled WGS sequence"/>
</dbReference>
<reference evidence="5 6" key="1">
    <citation type="submission" date="2016-10" db="EMBL/GenBank/DDBJ databases">
        <authorList>
            <person name="de Groot N.N."/>
        </authorList>
    </citation>
    <scope>NUCLEOTIDE SEQUENCE [LARGE SCALE GENOMIC DNA]</scope>
    <source>
        <strain evidence="5 6">CGMCC 4.6858</strain>
    </source>
</reference>
<dbReference type="SUPFAM" id="SSF52540">
    <property type="entry name" value="P-loop containing nucleoside triphosphate hydrolases"/>
    <property type="match status" value="1"/>
</dbReference>
<dbReference type="InterPro" id="IPR001867">
    <property type="entry name" value="OmpR/PhoB-type_DNA-bd"/>
</dbReference>
<dbReference type="PANTHER" id="PTHR47691">
    <property type="entry name" value="REGULATOR-RELATED"/>
    <property type="match status" value="1"/>
</dbReference>
<dbReference type="SUPFAM" id="SSF46894">
    <property type="entry name" value="C-terminal effector domain of the bipartite response regulators"/>
    <property type="match status" value="1"/>
</dbReference>
<dbReference type="Gene3D" id="1.25.40.10">
    <property type="entry name" value="Tetratricopeptide repeat domain"/>
    <property type="match status" value="2"/>
</dbReference>
<dbReference type="InterPro" id="IPR005158">
    <property type="entry name" value="BTAD"/>
</dbReference>
<dbReference type="InterPro" id="IPR036388">
    <property type="entry name" value="WH-like_DNA-bd_sf"/>
</dbReference>
<dbReference type="GO" id="GO:0003677">
    <property type="term" value="F:DNA binding"/>
    <property type="evidence" value="ECO:0007669"/>
    <property type="project" value="UniProtKB-KW"/>
</dbReference>
<dbReference type="PANTHER" id="PTHR47691:SF3">
    <property type="entry name" value="HTH-TYPE TRANSCRIPTIONAL REGULATOR RV0890C-RELATED"/>
    <property type="match status" value="1"/>
</dbReference>
<dbReference type="InterPro" id="IPR058852">
    <property type="entry name" value="HTH_77"/>
</dbReference>
<dbReference type="Pfam" id="PF25872">
    <property type="entry name" value="HTH_77"/>
    <property type="match status" value="1"/>
</dbReference>
<comment type="similarity">
    <text evidence="1">Belongs to the AfsR/DnrI/RedD regulatory family.</text>
</comment>
<dbReference type="SMART" id="SM01043">
    <property type="entry name" value="BTAD"/>
    <property type="match status" value="1"/>
</dbReference>
<dbReference type="InterPro" id="IPR011990">
    <property type="entry name" value="TPR-like_helical_dom_sf"/>
</dbReference>
<sequence length="1032" mass="109983">MDLRLLDAVSWRGSPVAGERTHALLAALASAPGEGVSEERLIDEIWGDDVPANPVKALQVVVSRARTATSADAVVRAPHGYRLGPVDSDVTEVRRATLAAHDAERRGDWAGAAAAARIVTGQRIADSGEGELATLRATARTAREAMTRLLGRALSVLGEHEEALTVLDGSAPDEPTLLALLRSEAAVRGVPAALERYDEVRRNLADRLGVDPGPELQALHAELLARDHPVREGLRYDASRLIGRDDDLAALAAMTRSSRLVSIVGPGGLGKTRLAHLLGRRAEQATVHFVELVGVTSPEGVAAEVGDTLGVRDSYVTRVSEAARRTDLLARIVDRIGTAPSLLVLDNCEHVVEAAADLVAQLLARTPQLSVVTTTRSPLGLAAERVYLLPQLGTDDAVELFRERATSARPGVRLDDGEVRSLVERLDGLPLAVELAAARVRVMSVAEITRRLDDRFTLLRGGSRDAPERHQTLLAVIDWSWALLPDDQRAALRRLSVFRDGFALDGAVAVVGSPDALDLVERLVEQSLVTVHETGDGLRYRLLETVREFGRLRLQEAGEEAGATTGLRAWATSLAGALAPQLFTVDQVAVMRAVRVEEGNLVDALRRALADRDADAVVVLAAALMGFWSIEGAHLKVVGMADSVEDVLHDAELRDDLGVVLRAVLSAVVVNAMIFANETSKRAMARLEELGPGDEPRVAGMVRGLLATGGSEDDPAAMEALCDDPDPFVARIALQWACQVYENAGELALARQRGERSLALWTVEDGPWGRALTTAQLASLALSAGDIAEAERLAAAALPDLVALGADEDAGQTRSVFAIAALRSGRVDEAERIFEEIAATDGGQSLMGGAISILCGRAEVALARGQVGEGLASYRAGIAELERRTFPGNALPTGFSPWVLYPSAAALCAHIQSGERASGRSLHAGLVERAGLALDVEAPYLDYPVVGSVVYALGLWELTRPEGPGEHAAALIATADRFAYNRMLPSLDWAWAQQRAEDLVPGALTAAADALGERRPHELRDDVRRLVVRLVP</sequence>
<evidence type="ECO:0000313" key="6">
    <source>
        <dbReference type="Proteomes" id="UP000199034"/>
    </source>
</evidence>
<dbReference type="EMBL" id="FMZM01000005">
    <property type="protein sequence ID" value="SDD06531.1"/>
    <property type="molecule type" value="Genomic_DNA"/>
</dbReference>
<dbReference type="GO" id="GO:0000160">
    <property type="term" value="P:phosphorelay signal transduction system"/>
    <property type="evidence" value="ECO:0007669"/>
    <property type="project" value="InterPro"/>
</dbReference>
<feature type="domain" description="OmpR/PhoB-type" evidence="3">
    <location>
        <begin position="13"/>
        <end position="83"/>
    </location>
</feature>
<organism evidence="5 6">
    <name type="scientific">Nocardioides lianchengensis</name>
    <dbReference type="NCBI Taxonomy" id="1045774"/>
    <lineage>
        <taxon>Bacteria</taxon>
        <taxon>Bacillati</taxon>
        <taxon>Actinomycetota</taxon>
        <taxon>Actinomycetes</taxon>
        <taxon>Propionibacteriales</taxon>
        <taxon>Nocardioidaceae</taxon>
        <taxon>Nocardioides</taxon>
    </lineage>
</organism>
<dbReference type="SUPFAM" id="SSF48452">
    <property type="entry name" value="TPR-like"/>
    <property type="match status" value="2"/>
</dbReference>
<dbReference type="InterPro" id="IPR016032">
    <property type="entry name" value="Sig_transdc_resp-reg_C-effctor"/>
</dbReference>
<name>A0A1G6RQ23_9ACTN</name>
<dbReference type="SMART" id="SM00862">
    <property type="entry name" value="Trans_reg_C"/>
    <property type="match status" value="1"/>
</dbReference>
<evidence type="ECO:0000256" key="1">
    <source>
        <dbReference type="ARBA" id="ARBA00005820"/>
    </source>
</evidence>
<dbReference type="STRING" id="1045774.SAMN05421872_105359"/>
<dbReference type="RefSeq" id="WP_090855523.1">
    <property type="nucleotide sequence ID" value="NZ_FMZM01000005.1"/>
</dbReference>
<dbReference type="Pfam" id="PF03704">
    <property type="entry name" value="BTAD"/>
    <property type="match status" value="1"/>
</dbReference>
<dbReference type="Gene3D" id="1.10.10.10">
    <property type="entry name" value="Winged helix-like DNA-binding domain superfamily/Winged helix DNA-binding domain"/>
    <property type="match status" value="1"/>
</dbReference>